<dbReference type="PANTHER" id="PTHR30429:SF3">
    <property type="entry name" value="LIPOPROTEIN"/>
    <property type="match status" value="1"/>
</dbReference>
<dbReference type="Gene3D" id="3.40.190.10">
    <property type="entry name" value="Periplasmic binding protein-like II"/>
    <property type="match status" value="2"/>
</dbReference>
<dbReference type="Proteomes" id="UP000029066">
    <property type="component" value="Unassembled WGS sequence"/>
</dbReference>
<dbReference type="STRING" id="1437607.BISA_0524"/>
<proteinExistence type="inferred from homology"/>
<dbReference type="AlphaFoldDB" id="A0A087DBC9"/>
<comment type="caution">
    <text evidence="8">The sequence shown here is derived from an EMBL/GenBank/DDBJ whole genome shotgun (WGS) entry which is preliminary data.</text>
</comment>
<feature type="transmembrane region" description="Helical" evidence="7">
    <location>
        <begin position="12"/>
        <end position="34"/>
    </location>
</feature>
<comment type="similarity">
    <text evidence="2">Belongs to the NlpA lipoprotein family.</text>
</comment>
<keyword evidence="7" id="KW-1133">Transmembrane helix</keyword>
<keyword evidence="5" id="KW-0564">Palmitate</keyword>
<dbReference type="EMBL" id="JGZN01000007">
    <property type="protein sequence ID" value="KFI92829.1"/>
    <property type="molecule type" value="Genomic_DNA"/>
</dbReference>
<keyword evidence="4 7" id="KW-0472">Membrane</keyword>
<organism evidence="8 9">
    <name type="scientific">Bifidobacterium saguini DSM 23967</name>
    <dbReference type="NCBI Taxonomy" id="1437607"/>
    <lineage>
        <taxon>Bacteria</taxon>
        <taxon>Bacillati</taxon>
        <taxon>Actinomycetota</taxon>
        <taxon>Actinomycetes</taxon>
        <taxon>Bifidobacteriales</taxon>
        <taxon>Bifidobacteriaceae</taxon>
        <taxon>Bifidobacterium</taxon>
    </lineage>
</organism>
<evidence type="ECO:0000256" key="2">
    <source>
        <dbReference type="ARBA" id="ARBA00008973"/>
    </source>
</evidence>
<evidence type="ECO:0000256" key="6">
    <source>
        <dbReference type="ARBA" id="ARBA00023288"/>
    </source>
</evidence>
<reference evidence="8 9" key="1">
    <citation type="submission" date="2014-03" db="EMBL/GenBank/DDBJ databases">
        <title>Genomics of Bifidobacteria.</title>
        <authorList>
            <person name="Ventura M."/>
            <person name="Milani C."/>
            <person name="Lugli G.A."/>
        </authorList>
    </citation>
    <scope>NUCLEOTIDE SEQUENCE [LARGE SCALE GENOMIC DNA]</scope>
    <source>
        <strain evidence="8 9">DSM 23967</strain>
    </source>
</reference>
<evidence type="ECO:0000256" key="1">
    <source>
        <dbReference type="ARBA" id="ARBA00004635"/>
    </source>
</evidence>
<dbReference type="RefSeq" id="WP_033890721.1">
    <property type="nucleotide sequence ID" value="NZ_JDUT01000001.1"/>
</dbReference>
<name>A0A087DBC9_9BIFI</name>
<comment type="subcellular location">
    <subcellularLocation>
        <location evidence="1">Membrane</location>
        <topology evidence="1">Lipid-anchor</topology>
    </subcellularLocation>
</comment>
<evidence type="ECO:0000256" key="3">
    <source>
        <dbReference type="ARBA" id="ARBA00022729"/>
    </source>
</evidence>
<keyword evidence="3" id="KW-0732">Signal</keyword>
<keyword evidence="7" id="KW-0812">Transmembrane</keyword>
<keyword evidence="6" id="KW-0449">Lipoprotein</keyword>
<evidence type="ECO:0000256" key="7">
    <source>
        <dbReference type="SAM" id="Phobius"/>
    </source>
</evidence>
<evidence type="ECO:0000256" key="5">
    <source>
        <dbReference type="ARBA" id="ARBA00023139"/>
    </source>
</evidence>
<dbReference type="PANTHER" id="PTHR30429">
    <property type="entry name" value="D-METHIONINE-BINDING LIPOPROTEIN METQ"/>
    <property type="match status" value="1"/>
</dbReference>
<protein>
    <submittedName>
        <fullName evidence="8">ABC transporter substrate-binding protein</fullName>
    </submittedName>
</protein>
<evidence type="ECO:0000313" key="8">
    <source>
        <dbReference type="EMBL" id="KFI92829.1"/>
    </source>
</evidence>
<dbReference type="OrthoDB" id="9812878at2"/>
<gene>
    <name evidence="8" type="ORF">BISA_0524</name>
</gene>
<accession>A0A087DBC9</accession>
<dbReference type="Pfam" id="PF03180">
    <property type="entry name" value="Lipoprotein_9"/>
    <property type="match status" value="1"/>
</dbReference>
<evidence type="ECO:0000313" key="9">
    <source>
        <dbReference type="Proteomes" id="UP000029066"/>
    </source>
</evidence>
<evidence type="ECO:0000256" key="4">
    <source>
        <dbReference type="ARBA" id="ARBA00023136"/>
    </source>
</evidence>
<dbReference type="SUPFAM" id="SSF53850">
    <property type="entry name" value="Periplasmic binding protein-like II"/>
    <property type="match status" value="1"/>
</dbReference>
<dbReference type="InterPro" id="IPR004872">
    <property type="entry name" value="Lipoprotein_NlpA"/>
</dbReference>
<dbReference type="GO" id="GO:0016020">
    <property type="term" value="C:membrane"/>
    <property type="evidence" value="ECO:0007669"/>
    <property type="project" value="UniProtKB-SubCell"/>
</dbReference>
<sequence length="289" mass="31452">MATTNTKKKAKIQLLAVLIAAVVVILVIAGFTFAQKASAKNETVVTVGVVGNSDDLIWDAVQKKLDSENANIKISLKTFQDGIYTNQALANKELDLTAFQHYAFLEQEEKEKGYDFTVIGDSYISPLNLYSKKYKSVDEFKPGDKIAIPSNASNTGRALKVLDSAGLIKLKDPNAASPTVDDIAENPSGVQIELNDAAAIINLLPDYAGGITNTNFIIDAGMKTSDAIYQVPDALNNKAFKEYINVIVARTADKDNATYKKIVDAYHSKEVAKAINDNYKGEVEPAFKY</sequence>